<dbReference type="InterPro" id="IPR036713">
    <property type="entry name" value="TmoB-like_sf"/>
</dbReference>
<dbReference type="Gene3D" id="3.10.20.270">
    <property type="entry name" value="TmoB-like"/>
    <property type="match status" value="1"/>
</dbReference>
<reference evidence="3" key="1">
    <citation type="submission" date="2017-02" db="EMBL/GenBank/DDBJ databases">
        <title>Natronthermophilus aegyptiacus gen. nov.,sp. nov., an aerobic, extremely halophilic alkalithermophilic archaeon isolated from the athalassohaline Wadi An Natrun, Egypt.</title>
        <authorList>
            <person name="Zhao B."/>
        </authorList>
    </citation>
    <scope>NUCLEOTIDE SEQUENCE [LARGE SCALE GENOMIC DNA]</scope>
    <source>
        <strain evidence="3">JW/NM-HA 15</strain>
    </source>
</reference>
<dbReference type="SUPFAM" id="SSF110814">
    <property type="entry name" value="TmoB-like"/>
    <property type="match status" value="1"/>
</dbReference>
<evidence type="ECO:0008006" key="4">
    <source>
        <dbReference type="Google" id="ProtNLM"/>
    </source>
</evidence>
<dbReference type="Pfam" id="PF06234">
    <property type="entry name" value="TmoB"/>
    <property type="match status" value="1"/>
</dbReference>
<feature type="region of interest" description="Disordered" evidence="1">
    <location>
        <begin position="97"/>
        <end position="122"/>
    </location>
</feature>
<evidence type="ECO:0000313" key="3">
    <source>
        <dbReference type="Proteomes" id="UP000250088"/>
    </source>
</evidence>
<dbReference type="KEGG" id="naj:B1756_14060"/>
<name>A0A2Z2I245_9EURY</name>
<keyword evidence="3" id="KW-1185">Reference proteome</keyword>
<feature type="compositionally biased region" description="Basic and acidic residues" evidence="1">
    <location>
        <begin position="111"/>
        <end position="122"/>
    </location>
</feature>
<dbReference type="InterPro" id="IPR009355">
    <property type="entry name" value="Toluene_mOase_B"/>
</dbReference>
<organism evidence="2 3">
    <name type="scientific">Natrarchaeobaculum aegyptiacum</name>
    <dbReference type="NCBI Taxonomy" id="745377"/>
    <lineage>
        <taxon>Archaea</taxon>
        <taxon>Methanobacteriati</taxon>
        <taxon>Methanobacteriota</taxon>
        <taxon>Stenosarchaea group</taxon>
        <taxon>Halobacteria</taxon>
        <taxon>Halobacteriales</taxon>
        <taxon>Natrialbaceae</taxon>
        <taxon>Natrarchaeobaculum</taxon>
    </lineage>
</organism>
<evidence type="ECO:0000313" key="2">
    <source>
        <dbReference type="EMBL" id="ARS90738.1"/>
    </source>
</evidence>
<dbReference type="EMBL" id="CP019893">
    <property type="protein sequence ID" value="ARS90738.1"/>
    <property type="molecule type" value="Genomic_DNA"/>
</dbReference>
<protein>
    <recommendedName>
        <fullName evidence="4">Ubiquitin-like domain-containing protein</fullName>
    </recommendedName>
</protein>
<evidence type="ECO:0000256" key="1">
    <source>
        <dbReference type="SAM" id="MobiDB-lite"/>
    </source>
</evidence>
<proteinExistence type="predicted"/>
<gene>
    <name evidence="2" type="ORF">B1756_14060</name>
</gene>
<accession>A0A2Z2I245</accession>
<sequence>MDCRTTMDWLRMAEFPLLVRFRTDDYPTLVPVDSEDTVAEAANKITRVVDSRAHIDHDRSFDVIHNGKVVEDSKIVGETFDPTAYIEIQYEGEDIPDGFGESHPAWNDQSMLEKHPEHLKPE</sequence>
<dbReference type="AlphaFoldDB" id="A0A2Z2I245"/>
<dbReference type="Proteomes" id="UP000250088">
    <property type="component" value="Chromosome"/>
</dbReference>